<organism evidence="1 2">
    <name type="scientific">Candidatus Yanofskybacteria bacterium RIFCSPHIGHO2_02_FULL_43_22</name>
    <dbReference type="NCBI Taxonomy" id="1802681"/>
    <lineage>
        <taxon>Bacteria</taxon>
        <taxon>Candidatus Yanofskyibacteriota</taxon>
    </lineage>
</organism>
<proteinExistence type="predicted"/>
<comment type="caution">
    <text evidence="1">The sequence shown here is derived from an EMBL/GenBank/DDBJ whole genome shotgun (WGS) entry which is preliminary data.</text>
</comment>
<protein>
    <submittedName>
        <fullName evidence="1">Uncharacterized protein</fullName>
    </submittedName>
</protein>
<dbReference type="EMBL" id="MGJV01000045">
    <property type="protein sequence ID" value="OGN13101.1"/>
    <property type="molecule type" value="Genomic_DNA"/>
</dbReference>
<dbReference type="Gene3D" id="3.10.450.50">
    <property type="match status" value="1"/>
</dbReference>
<name>A0A1F8FJC2_9BACT</name>
<gene>
    <name evidence="1" type="ORF">A3J47_01265</name>
</gene>
<reference evidence="1 2" key="1">
    <citation type="journal article" date="2016" name="Nat. Commun.">
        <title>Thousands of microbial genomes shed light on interconnected biogeochemical processes in an aquifer system.</title>
        <authorList>
            <person name="Anantharaman K."/>
            <person name="Brown C.T."/>
            <person name="Hug L.A."/>
            <person name="Sharon I."/>
            <person name="Castelle C.J."/>
            <person name="Probst A.J."/>
            <person name="Thomas B.C."/>
            <person name="Singh A."/>
            <person name="Wilkins M.J."/>
            <person name="Karaoz U."/>
            <person name="Brodie E.L."/>
            <person name="Williams K.H."/>
            <person name="Hubbard S.S."/>
            <person name="Banfield J.F."/>
        </authorList>
    </citation>
    <scope>NUCLEOTIDE SEQUENCE [LARGE SCALE GENOMIC DNA]</scope>
</reference>
<evidence type="ECO:0000313" key="1">
    <source>
        <dbReference type="EMBL" id="OGN13101.1"/>
    </source>
</evidence>
<evidence type="ECO:0000313" key="2">
    <source>
        <dbReference type="Proteomes" id="UP000176581"/>
    </source>
</evidence>
<dbReference type="AlphaFoldDB" id="A0A1F8FJC2"/>
<sequence length="178" mass="20481">MKSWYGVLFLVLLAGGVLWLVLNGMPYVNSYIYNLRSNWEAQRIQAQWEKPYREDKYGGKTPEETYDMFLAALSKGDTTLASKYFTIEDQEKWMRTLSKFKENGSLAAFIQERDGLKSTWKKSNKSTETTVSFTYQVLIEKDGTTTFEGQEINIPAGNYTNESVFVKYPSGVWKIEGL</sequence>
<accession>A0A1F8FJC2</accession>
<dbReference type="Proteomes" id="UP000176581">
    <property type="component" value="Unassembled WGS sequence"/>
</dbReference>